<dbReference type="OrthoDB" id="3253863at2"/>
<evidence type="ECO:0000256" key="1">
    <source>
        <dbReference type="RuleBase" id="RU362001"/>
    </source>
</evidence>
<keyword evidence="4" id="KW-1185">Reference proteome</keyword>
<dbReference type="SUPFAM" id="SSF140453">
    <property type="entry name" value="EsxAB dimer-like"/>
    <property type="match status" value="1"/>
</dbReference>
<dbReference type="NCBIfam" id="TIGR03930">
    <property type="entry name" value="WXG100_ESAT6"/>
    <property type="match status" value="1"/>
</dbReference>
<dbReference type="EMBL" id="LT629757">
    <property type="protein sequence ID" value="SDS98482.1"/>
    <property type="molecule type" value="Genomic_DNA"/>
</dbReference>
<dbReference type="RefSeq" id="WP_091731701.1">
    <property type="nucleotide sequence ID" value="NZ_LT629757.1"/>
</dbReference>
<evidence type="ECO:0000313" key="3">
    <source>
        <dbReference type="EMBL" id="SDS98482.1"/>
    </source>
</evidence>
<organism evidence="3 4">
    <name type="scientific">Nocardioides scoriae</name>
    <dbReference type="NCBI Taxonomy" id="642780"/>
    <lineage>
        <taxon>Bacteria</taxon>
        <taxon>Bacillati</taxon>
        <taxon>Actinomycetota</taxon>
        <taxon>Actinomycetes</taxon>
        <taxon>Propionibacteriales</taxon>
        <taxon>Nocardioidaceae</taxon>
        <taxon>Nocardioides</taxon>
    </lineage>
</organism>
<feature type="region of interest" description="Disordered" evidence="2">
    <location>
        <begin position="80"/>
        <end position="103"/>
    </location>
</feature>
<name>A0A1H1WN92_9ACTN</name>
<feature type="region of interest" description="Disordered" evidence="2">
    <location>
        <begin position="1"/>
        <end position="24"/>
    </location>
</feature>
<dbReference type="InterPro" id="IPR036689">
    <property type="entry name" value="ESAT-6-like_sf"/>
</dbReference>
<reference evidence="4" key="1">
    <citation type="submission" date="2016-10" db="EMBL/GenBank/DDBJ databases">
        <authorList>
            <person name="Varghese N."/>
            <person name="Submissions S."/>
        </authorList>
    </citation>
    <scope>NUCLEOTIDE SEQUENCE [LARGE SCALE GENOMIC DNA]</scope>
    <source>
        <strain evidence="4">DSM 22127</strain>
    </source>
</reference>
<evidence type="ECO:0000256" key="2">
    <source>
        <dbReference type="SAM" id="MobiDB-lite"/>
    </source>
</evidence>
<evidence type="ECO:0000313" key="4">
    <source>
        <dbReference type="Proteomes" id="UP000198859"/>
    </source>
</evidence>
<dbReference type="Proteomes" id="UP000198859">
    <property type="component" value="Chromosome I"/>
</dbReference>
<dbReference type="Gene3D" id="1.10.287.1060">
    <property type="entry name" value="ESAT-6-like"/>
    <property type="match status" value="1"/>
</dbReference>
<comment type="similarity">
    <text evidence="1">Belongs to the WXG100 family.</text>
</comment>
<sequence>MAGEVTKQDQSLNRGAQMVASAKGDLDQQLTALRGKLSGIGAQWRGSGSSAFQQTMQRWDESARKITSALDEFEANLKSSEQTYNASDEQQSSTFSNLSGRLG</sequence>
<protein>
    <recommendedName>
        <fullName evidence="1">ESAT-6-like protein</fullName>
    </recommendedName>
</protein>
<proteinExistence type="inferred from homology"/>
<gene>
    <name evidence="3" type="ORF">SAMN04488570_3211</name>
</gene>
<dbReference type="STRING" id="642780.SAMN04488570_3211"/>
<dbReference type="Pfam" id="PF06013">
    <property type="entry name" value="WXG100"/>
    <property type="match status" value="1"/>
</dbReference>
<dbReference type="AlphaFoldDB" id="A0A1H1WN92"/>
<accession>A0A1H1WN92</accession>
<dbReference type="InterPro" id="IPR010310">
    <property type="entry name" value="T7SS_ESAT-6-like"/>
</dbReference>